<gene>
    <name evidence="1" type="ORF">B0G92_2411</name>
    <name evidence="2" type="ORF">CLV50_1639</name>
</gene>
<protein>
    <submittedName>
        <fullName evidence="2">Uncharacterized protein</fullName>
    </submittedName>
</protein>
<comment type="caution">
    <text evidence="2">The sequence shown here is derived from an EMBL/GenBank/DDBJ whole genome shotgun (WGS) entry which is preliminary data.</text>
</comment>
<dbReference type="EMBL" id="PJND01000008">
    <property type="protein sequence ID" value="PKW21127.1"/>
    <property type="molecule type" value="Genomic_DNA"/>
</dbReference>
<accession>A0A497UP60</accession>
<dbReference type="AlphaFoldDB" id="A0A497UP60"/>
<dbReference type="EMBL" id="RCCB01000011">
    <property type="protein sequence ID" value="RLJ30235.1"/>
    <property type="molecule type" value="Genomic_DNA"/>
</dbReference>
<dbReference type="RefSeq" id="WP_101472349.1">
    <property type="nucleotide sequence ID" value="NZ_PJND01000008.1"/>
</dbReference>
<sequence>MEKFREAIIILFASYEIKYSLEKGRSKDKTEHFVFVQSFLQEFEENLESFAQKYFKDNNFSPEAMAEGKRYMEKIIEKLASKV</sequence>
<proteinExistence type="predicted"/>
<evidence type="ECO:0000313" key="1">
    <source>
        <dbReference type="EMBL" id="PKW21127.1"/>
    </source>
</evidence>
<reference evidence="1 3" key="1">
    <citation type="submission" date="2017-12" db="EMBL/GenBank/DDBJ databases">
        <title>Genomic Encyclopedia of Type Strains, Phase III (KMG-III): the genomes of soil and plant-associated and newly described type strains.</title>
        <authorList>
            <person name="Whitman W."/>
        </authorList>
    </citation>
    <scope>NUCLEOTIDE SEQUENCE [LARGE SCALE GENOMIC DNA]</scope>
    <source>
        <strain evidence="1 3">IP-10</strain>
    </source>
</reference>
<reference evidence="2 4" key="2">
    <citation type="submission" date="2018-10" db="EMBL/GenBank/DDBJ databases">
        <title>Genomic Encyclopedia of Archaeal and Bacterial Type Strains, Phase II (KMG-II): from individual species to whole genera.</title>
        <authorList>
            <person name="Goeker M."/>
        </authorList>
    </citation>
    <scope>NUCLEOTIDE SEQUENCE [LARGE SCALE GENOMIC DNA]</scope>
    <source>
        <strain evidence="2 4">DSM 21886</strain>
    </source>
</reference>
<evidence type="ECO:0000313" key="4">
    <source>
        <dbReference type="Proteomes" id="UP000275027"/>
    </source>
</evidence>
<evidence type="ECO:0000313" key="3">
    <source>
        <dbReference type="Proteomes" id="UP000233767"/>
    </source>
</evidence>
<dbReference type="Proteomes" id="UP000233767">
    <property type="component" value="Unassembled WGS sequence"/>
</dbReference>
<organism evidence="2 4">
    <name type="scientific">Flavobacterium lindanitolerans</name>
    <dbReference type="NCBI Taxonomy" id="428988"/>
    <lineage>
        <taxon>Bacteria</taxon>
        <taxon>Pseudomonadati</taxon>
        <taxon>Bacteroidota</taxon>
        <taxon>Flavobacteriia</taxon>
        <taxon>Flavobacteriales</taxon>
        <taxon>Flavobacteriaceae</taxon>
        <taxon>Flavobacterium</taxon>
    </lineage>
</organism>
<keyword evidence="3" id="KW-1185">Reference proteome</keyword>
<evidence type="ECO:0000313" key="2">
    <source>
        <dbReference type="EMBL" id="RLJ30235.1"/>
    </source>
</evidence>
<dbReference type="Proteomes" id="UP000275027">
    <property type="component" value="Unassembled WGS sequence"/>
</dbReference>
<name>A0A497UP60_9FLAO</name>